<evidence type="ECO:0000313" key="1">
    <source>
        <dbReference type="EMBL" id="MFC5629399.1"/>
    </source>
</evidence>
<dbReference type="InterPro" id="IPR025573">
    <property type="entry name" value="YwpF"/>
</dbReference>
<dbReference type="RefSeq" id="WP_270897126.1">
    <property type="nucleotide sequence ID" value="NZ_JBHSPF010000059.1"/>
</dbReference>
<accession>A0ABW0U9J0</accession>
<name>A0ABW0U9J0_9BACI</name>
<sequence length="160" mass="18078">MKTFRLVSLHLLLLENGRVVKSSVLLNDGLIINREEGNGSWLVEAVVSANKQAFFQKMLENDELCVLKVVITDKNNDPAIMSAKVRTITELSEHISVLFDASMMVGKEEVSSLILEELIEDGFTGDELVKEFTHRKEDQIEWSVKIAEKIYRENGLKIDG</sequence>
<protein>
    <submittedName>
        <fullName evidence="1">YwpF family protein</fullName>
    </submittedName>
</protein>
<dbReference type="EMBL" id="JBHSPF010000059">
    <property type="protein sequence ID" value="MFC5629399.1"/>
    <property type="molecule type" value="Genomic_DNA"/>
</dbReference>
<dbReference type="Pfam" id="PF14183">
    <property type="entry name" value="YwpF"/>
    <property type="match status" value="1"/>
</dbReference>
<gene>
    <name evidence="1" type="ORF">ACFPTR_11100</name>
</gene>
<keyword evidence="2" id="KW-1185">Reference proteome</keyword>
<organism evidence="1 2">
    <name type="scientific">Aliibacillus thermotolerans</name>
    <dbReference type="NCBI Taxonomy" id="1834418"/>
    <lineage>
        <taxon>Bacteria</taxon>
        <taxon>Bacillati</taxon>
        <taxon>Bacillota</taxon>
        <taxon>Bacilli</taxon>
        <taxon>Bacillales</taxon>
        <taxon>Bacillaceae</taxon>
        <taxon>Aliibacillus</taxon>
    </lineage>
</organism>
<evidence type="ECO:0000313" key="2">
    <source>
        <dbReference type="Proteomes" id="UP001596143"/>
    </source>
</evidence>
<comment type="caution">
    <text evidence="1">The sequence shown here is derived from an EMBL/GenBank/DDBJ whole genome shotgun (WGS) entry which is preliminary data.</text>
</comment>
<proteinExistence type="predicted"/>
<reference evidence="2" key="1">
    <citation type="journal article" date="2019" name="Int. J. Syst. Evol. Microbiol.">
        <title>The Global Catalogue of Microorganisms (GCM) 10K type strain sequencing project: providing services to taxonomists for standard genome sequencing and annotation.</title>
        <authorList>
            <consortium name="The Broad Institute Genomics Platform"/>
            <consortium name="The Broad Institute Genome Sequencing Center for Infectious Disease"/>
            <person name="Wu L."/>
            <person name="Ma J."/>
        </authorList>
    </citation>
    <scope>NUCLEOTIDE SEQUENCE [LARGE SCALE GENOMIC DNA]</scope>
    <source>
        <strain evidence="2">CGMCC 1.15790</strain>
    </source>
</reference>
<dbReference type="Proteomes" id="UP001596143">
    <property type="component" value="Unassembled WGS sequence"/>
</dbReference>